<feature type="compositionally biased region" description="Basic residues" evidence="1">
    <location>
        <begin position="189"/>
        <end position="210"/>
    </location>
</feature>
<dbReference type="EMBL" id="MN738767">
    <property type="protein sequence ID" value="QHS83847.1"/>
    <property type="molecule type" value="Genomic_DNA"/>
</dbReference>
<accession>A0A6C0AV79</accession>
<reference evidence="2" key="1">
    <citation type="journal article" date="2020" name="Nature">
        <title>Giant virus diversity and host interactions through global metagenomics.</title>
        <authorList>
            <person name="Schulz F."/>
            <person name="Roux S."/>
            <person name="Paez-Espino D."/>
            <person name="Jungbluth S."/>
            <person name="Walsh D.A."/>
            <person name="Denef V.J."/>
            <person name="McMahon K.D."/>
            <person name="Konstantinidis K.T."/>
            <person name="Eloe-Fadrosh E.A."/>
            <person name="Kyrpides N.C."/>
            <person name="Woyke T."/>
        </authorList>
    </citation>
    <scope>NUCLEOTIDE SEQUENCE</scope>
    <source>
        <strain evidence="2">GVMAG-S-ERX555961-36</strain>
    </source>
</reference>
<feature type="region of interest" description="Disordered" evidence="1">
    <location>
        <begin position="127"/>
        <end position="210"/>
    </location>
</feature>
<dbReference type="AlphaFoldDB" id="A0A6C0AV79"/>
<evidence type="ECO:0000313" key="2">
    <source>
        <dbReference type="EMBL" id="QHS83847.1"/>
    </source>
</evidence>
<sequence length="210" mass="22878">MNAEQVQQQINSATENVKAKGEELKSNTILSFVDGCEKVALAYTDLVKTYQDESNEWVALVEQLLECVKKTVPADDSNFADLLSQIDALKTDFVSKDNEEKLASAIDSVSKISGIVDEFKSKRAELSKQKDAECANRTAPAPGPAPVDPVSPAGPGPATDIVQDVQVADDVLPGASLPNDQFSSLFGGARRKYKYKKTKKSNKRRSKNRK</sequence>
<protein>
    <submittedName>
        <fullName evidence="2">Uncharacterized protein</fullName>
    </submittedName>
</protein>
<feature type="compositionally biased region" description="Pro residues" evidence="1">
    <location>
        <begin position="141"/>
        <end position="155"/>
    </location>
</feature>
<evidence type="ECO:0000256" key="1">
    <source>
        <dbReference type="SAM" id="MobiDB-lite"/>
    </source>
</evidence>
<proteinExistence type="predicted"/>
<name>A0A6C0AV79_9ZZZZ</name>
<feature type="compositionally biased region" description="Low complexity" evidence="1">
    <location>
        <begin position="156"/>
        <end position="171"/>
    </location>
</feature>
<organism evidence="2">
    <name type="scientific">viral metagenome</name>
    <dbReference type="NCBI Taxonomy" id="1070528"/>
    <lineage>
        <taxon>unclassified sequences</taxon>
        <taxon>metagenomes</taxon>
        <taxon>organismal metagenomes</taxon>
    </lineage>
</organism>